<evidence type="ECO:0000256" key="1">
    <source>
        <dbReference type="SAM" id="MobiDB-lite"/>
    </source>
</evidence>
<feature type="compositionally biased region" description="Basic and acidic residues" evidence="1">
    <location>
        <begin position="301"/>
        <end position="335"/>
    </location>
</feature>
<comment type="caution">
    <text evidence="3">The sequence shown here is derived from an EMBL/GenBank/DDBJ whole genome shotgun (WGS) entry which is preliminary data.</text>
</comment>
<evidence type="ECO:0000256" key="2">
    <source>
        <dbReference type="SAM" id="Phobius"/>
    </source>
</evidence>
<organism evidence="3 4">
    <name type="scientific">Streptomyces daghestanicus</name>
    <dbReference type="NCBI Taxonomy" id="66885"/>
    <lineage>
        <taxon>Bacteria</taxon>
        <taxon>Bacillati</taxon>
        <taxon>Actinomycetota</taxon>
        <taxon>Actinomycetes</taxon>
        <taxon>Kitasatosporales</taxon>
        <taxon>Streptomycetaceae</taxon>
        <taxon>Streptomyces</taxon>
    </lineage>
</organism>
<feature type="compositionally biased region" description="Low complexity" evidence="1">
    <location>
        <begin position="144"/>
        <end position="156"/>
    </location>
</feature>
<feature type="compositionally biased region" description="Polar residues" evidence="1">
    <location>
        <begin position="437"/>
        <end position="456"/>
    </location>
</feature>
<gene>
    <name evidence="3" type="ORF">Sdagh_43910</name>
</gene>
<reference evidence="3" key="1">
    <citation type="submission" date="2024-05" db="EMBL/GenBank/DDBJ databases">
        <title>Whole genome shotgun sequence of Streptomyces daghestanicus NBRC 12762.</title>
        <authorList>
            <person name="Komaki H."/>
            <person name="Tamura T."/>
        </authorList>
    </citation>
    <scope>NUCLEOTIDE SEQUENCE</scope>
    <source>
        <strain evidence="3">NBRC 12762</strain>
    </source>
</reference>
<keyword evidence="2" id="KW-0472">Membrane</keyword>
<feature type="region of interest" description="Disordered" evidence="1">
    <location>
        <begin position="69"/>
        <end position="117"/>
    </location>
</feature>
<feature type="compositionally biased region" description="Basic and acidic residues" evidence="1">
    <location>
        <begin position="131"/>
        <end position="143"/>
    </location>
</feature>
<keyword evidence="2" id="KW-1133">Transmembrane helix</keyword>
<dbReference type="EMBL" id="BNDX01000010">
    <property type="protein sequence ID" value="GHI32661.1"/>
    <property type="molecule type" value="Genomic_DNA"/>
</dbReference>
<feature type="region of interest" description="Disordered" evidence="1">
    <location>
        <begin position="292"/>
        <end position="406"/>
    </location>
</feature>
<evidence type="ECO:0000313" key="3">
    <source>
        <dbReference type="EMBL" id="GHI32661.1"/>
    </source>
</evidence>
<keyword evidence="4" id="KW-1185">Reference proteome</keyword>
<feature type="region of interest" description="Disordered" evidence="1">
    <location>
        <begin position="131"/>
        <end position="164"/>
    </location>
</feature>
<feature type="region of interest" description="Disordered" evidence="1">
    <location>
        <begin position="435"/>
        <end position="459"/>
    </location>
</feature>
<evidence type="ECO:0000313" key="4">
    <source>
        <dbReference type="Proteomes" id="UP001052655"/>
    </source>
</evidence>
<dbReference type="Proteomes" id="UP001052655">
    <property type="component" value="Unassembled WGS sequence"/>
</dbReference>
<proteinExistence type="predicted"/>
<feature type="transmembrane region" description="Helical" evidence="2">
    <location>
        <begin position="551"/>
        <end position="574"/>
    </location>
</feature>
<accession>A0ABQ3Q5W2</accession>
<feature type="transmembrane region" description="Helical" evidence="2">
    <location>
        <begin position="497"/>
        <end position="516"/>
    </location>
</feature>
<feature type="transmembrane region" description="Helical" evidence="2">
    <location>
        <begin position="528"/>
        <end position="545"/>
    </location>
</feature>
<feature type="transmembrane region" description="Helical" evidence="2">
    <location>
        <begin position="466"/>
        <end position="485"/>
    </location>
</feature>
<feature type="region of interest" description="Disordered" evidence="1">
    <location>
        <begin position="236"/>
        <end position="259"/>
    </location>
</feature>
<evidence type="ECO:0008006" key="5">
    <source>
        <dbReference type="Google" id="ProtNLM"/>
    </source>
</evidence>
<sequence>MSAVAAAADREDRRVVVQPAPAVPQRAVAYEAYQAARFGDLGVEGDAPGDLLGVPVEAALPVPRLRHPVRDQQERLVGGQRQPAHRRRPGAQFGQAQRQPAGDRQFPHAVRADRERCLVPEDDGVDRARRVRREADQHGRREPVAVGPPEGRGVRPVPRHPRLQPLGDRREVRLVVSRLAERPEQRRRRLHRAQPLALHVTDEDAGAVRAGLDVVEVAADPRLGVRGEIDGGVVEAAPAGRQRTQHRPAGGVGDVPDVQHAPLAAHPQHTGQYGQQSADGHEDEVGQPALVLVRPGAVHAVVRDDREDRVDRRPPHPAERGGDPGHQHDPGDHPELPAGVGVGHRDAHQQQQRRHPAHAPAAHPHQLVPVHGVRVGGEPAESSRPAAGRPETDATPHPPSEARAPAPRILSCPRAGAGVPWYTGARRERSALMAHAETTTDPTPSRTGQGRTTPSTPDVFGPRTHLVAKWLVPVLLALVFGWWAAANRRHGTGITGGNMLFGWLSALVFLILYVAVREIAVRLRREQHALLWAAFTGSAVGFLIYQSGRSLIQSAGIGLAVAAGMFLMAFYRYYTQEDATGRRLT</sequence>
<protein>
    <recommendedName>
        <fullName evidence="5">Integral membrane protein</fullName>
    </recommendedName>
</protein>
<keyword evidence="2" id="KW-0812">Transmembrane</keyword>
<name>A0ABQ3Q5W2_9ACTN</name>